<dbReference type="EMBL" id="JBJUIK010000004">
    <property type="protein sequence ID" value="KAL3529514.1"/>
    <property type="molecule type" value="Genomic_DNA"/>
</dbReference>
<proteinExistence type="predicted"/>
<dbReference type="PANTHER" id="PTHR34805">
    <property type="entry name" value="PROTEIN MODIFIER OF SNC1 1"/>
    <property type="match status" value="1"/>
</dbReference>
<protein>
    <submittedName>
        <fullName evidence="2">Uncharacterized protein</fullName>
    </submittedName>
</protein>
<keyword evidence="3" id="KW-1185">Reference proteome</keyword>
<dbReference type="Proteomes" id="UP001630127">
    <property type="component" value="Unassembled WGS sequence"/>
</dbReference>
<name>A0ABD3ACQ6_9GENT</name>
<feature type="region of interest" description="Disordered" evidence="1">
    <location>
        <begin position="141"/>
        <end position="185"/>
    </location>
</feature>
<dbReference type="InterPro" id="IPR038808">
    <property type="entry name" value="MOS1-like"/>
</dbReference>
<dbReference type="PANTHER" id="PTHR34805:SF1">
    <property type="entry name" value="PROTEIN MODIFIER OF SNC1 1"/>
    <property type="match status" value="1"/>
</dbReference>
<comment type="caution">
    <text evidence="2">The sequence shown here is derived from an EMBL/GenBank/DDBJ whole genome shotgun (WGS) entry which is preliminary data.</text>
</comment>
<dbReference type="AlphaFoldDB" id="A0ABD3ACQ6"/>
<organism evidence="2 3">
    <name type="scientific">Cinchona calisaya</name>
    <dbReference type="NCBI Taxonomy" id="153742"/>
    <lineage>
        <taxon>Eukaryota</taxon>
        <taxon>Viridiplantae</taxon>
        <taxon>Streptophyta</taxon>
        <taxon>Embryophyta</taxon>
        <taxon>Tracheophyta</taxon>
        <taxon>Spermatophyta</taxon>
        <taxon>Magnoliopsida</taxon>
        <taxon>eudicotyledons</taxon>
        <taxon>Gunneridae</taxon>
        <taxon>Pentapetalae</taxon>
        <taxon>asterids</taxon>
        <taxon>lamiids</taxon>
        <taxon>Gentianales</taxon>
        <taxon>Rubiaceae</taxon>
        <taxon>Cinchonoideae</taxon>
        <taxon>Cinchoneae</taxon>
        <taxon>Cinchona</taxon>
    </lineage>
</organism>
<feature type="compositionally biased region" description="Basic and acidic residues" evidence="1">
    <location>
        <begin position="142"/>
        <end position="159"/>
    </location>
</feature>
<evidence type="ECO:0000313" key="3">
    <source>
        <dbReference type="Proteomes" id="UP001630127"/>
    </source>
</evidence>
<gene>
    <name evidence="2" type="ORF">ACH5RR_008836</name>
</gene>
<evidence type="ECO:0000256" key="1">
    <source>
        <dbReference type="SAM" id="MobiDB-lite"/>
    </source>
</evidence>
<evidence type="ECO:0000313" key="2">
    <source>
        <dbReference type="EMBL" id="KAL3529514.1"/>
    </source>
</evidence>
<reference evidence="2 3" key="1">
    <citation type="submission" date="2024-11" db="EMBL/GenBank/DDBJ databases">
        <title>A near-complete genome assembly of Cinchona calisaya.</title>
        <authorList>
            <person name="Lian D.C."/>
            <person name="Zhao X.W."/>
            <person name="Wei L."/>
        </authorList>
    </citation>
    <scope>NUCLEOTIDE SEQUENCE [LARGE SCALE GENOMIC DNA]</scope>
    <source>
        <tissue evidence="2">Nenye</tissue>
    </source>
</reference>
<feature type="compositionally biased region" description="Polar residues" evidence="1">
    <location>
        <begin position="172"/>
        <end position="185"/>
    </location>
</feature>
<accession>A0ABD3ACQ6</accession>
<sequence>MGEKDGLIKKDYPSQSCAQVPQTIKERSEQYNSQLDQSFENKILLEVTNVGHRGHWKEKKIPTSEGRPYFPSGGTIVADGSTYANNADAQNKQHLLSDINRGRNQNNYHSTSRESCWDWHHEWQRHNIHYEYHPIGSYNSSKLEKPEDGSHNGGQKDKGQGLSKHSKGNFHWRQSGNISVDTGSG</sequence>